<evidence type="ECO:0000256" key="1">
    <source>
        <dbReference type="ARBA" id="ARBA00010758"/>
    </source>
</evidence>
<evidence type="ECO:0000256" key="3">
    <source>
        <dbReference type="ARBA" id="ARBA00014212"/>
    </source>
</evidence>
<evidence type="ECO:0000256" key="7">
    <source>
        <dbReference type="ARBA" id="ARBA00023180"/>
    </source>
</evidence>
<sequence>MWINLPNLIVSYLGSGLGSIQAPIAMTPSFVDNSSTADISWGPPSNFTKPEAVVIWHGLGDNFNSSGMVHVKNIIQQLMPEIYIHSVAVDENPSLDERRSMMGNANDEVDLVCEKLSKVPQLQRGFGAIGFSQGGLFLRALIERCPNISVSTLVTFGSPHMGVSELPLCADENDWLCKKKNEILKRQVWNVAIQKSIIPAQYFRNLAEYDKYLENSRFLADINNERDETFDTLAKERFGKLEKLVLVKFSKDTTLVPKESAWFQEVDPKEGYIVDMRQTRLYKEDLIGFRRLHKEDRVDFYTIEEDHMRFSDSFLVDIVSKYFMNGLEVTFLYTPAIMSDTVAKLAAIRKQRDSKKSNDAVDEINSTKVEFESSSVPDKQRDEPQKEPSNKFEGTELSKHLVREDEQHRSSTKNATSDDHGYNSDLKADIAAYLAKAERGTERAINKLIYEKYQKDTHG</sequence>
<evidence type="ECO:0000256" key="2">
    <source>
        <dbReference type="ARBA" id="ARBA00012423"/>
    </source>
</evidence>
<evidence type="ECO:0000256" key="6">
    <source>
        <dbReference type="ARBA" id="ARBA00023157"/>
    </source>
</evidence>
<proteinExistence type="inferred from homology"/>
<dbReference type="EMBL" id="CP076749">
    <property type="protein sequence ID" value="QWW22099.1"/>
    <property type="molecule type" value="Genomic_DNA"/>
</dbReference>
<feature type="region of interest" description="Disordered" evidence="9">
    <location>
        <begin position="354"/>
        <end position="423"/>
    </location>
</feature>
<gene>
    <name evidence="10" type="ORF">CA7LBN_000845</name>
</gene>
<dbReference type="InterPro" id="IPR002472">
    <property type="entry name" value="Palm_thioest"/>
</dbReference>
<dbReference type="EC" id="3.1.2.22" evidence="2"/>
<dbReference type="PRINTS" id="PR00414">
    <property type="entry name" value="PPTHIESTRASE"/>
</dbReference>
<keyword evidence="5" id="KW-0378">Hydrolase</keyword>
<dbReference type="InterPro" id="IPR029058">
    <property type="entry name" value="AB_hydrolase_fold"/>
</dbReference>
<evidence type="ECO:0000256" key="5">
    <source>
        <dbReference type="ARBA" id="ARBA00022801"/>
    </source>
</evidence>
<feature type="compositionally biased region" description="Basic and acidic residues" evidence="9">
    <location>
        <begin position="378"/>
        <end position="409"/>
    </location>
</feature>
<keyword evidence="6" id="KW-1015">Disulfide bond</keyword>
<protein>
    <recommendedName>
        <fullName evidence="3">Palmitoyl-protein thioesterase 1</fullName>
        <ecNumber evidence="2">3.1.2.22</ecNumber>
    </recommendedName>
    <alternativeName>
        <fullName evidence="8">Palmitoyl-protein hydrolase 1</fullName>
    </alternativeName>
</protein>
<dbReference type="Proteomes" id="UP000825438">
    <property type="component" value="Chromosome I"/>
</dbReference>
<organism evidence="10">
    <name type="scientific">Candidozyma auris</name>
    <name type="common">Yeast</name>
    <name type="synonym">Candida auris</name>
    <dbReference type="NCBI Taxonomy" id="498019"/>
    <lineage>
        <taxon>Eukaryota</taxon>
        <taxon>Fungi</taxon>
        <taxon>Dikarya</taxon>
        <taxon>Ascomycota</taxon>
        <taxon>Saccharomycotina</taxon>
        <taxon>Pichiomycetes</taxon>
        <taxon>Metschnikowiaceae</taxon>
        <taxon>Candidozyma</taxon>
    </lineage>
</organism>
<name>A0A8F2VY76_CANAR</name>
<evidence type="ECO:0000256" key="8">
    <source>
        <dbReference type="ARBA" id="ARBA00031934"/>
    </source>
</evidence>
<keyword evidence="4" id="KW-0732">Signal</keyword>
<dbReference type="FunFam" id="3.40.50.1820:FF:000107">
    <property type="entry name" value="Palmitoyl-protein thioesterase 1"/>
    <property type="match status" value="1"/>
</dbReference>
<evidence type="ECO:0000256" key="4">
    <source>
        <dbReference type="ARBA" id="ARBA00022729"/>
    </source>
</evidence>
<evidence type="ECO:0000256" key="9">
    <source>
        <dbReference type="SAM" id="MobiDB-lite"/>
    </source>
</evidence>
<dbReference type="GO" id="GO:0008474">
    <property type="term" value="F:palmitoyl-(protein) hydrolase activity"/>
    <property type="evidence" value="ECO:0007669"/>
    <property type="project" value="UniProtKB-EC"/>
</dbReference>
<dbReference type="Pfam" id="PF02089">
    <property type="entry name" value="Palm_thioest"/>
    <property type="match status" value="1"/>
</dbReference>
<comment type="similarity">
    <text evidence="1">Belongs to the palmitoyl-protein thioesterase family.</text>
</comment>
<reference evidence="10" key="1">
    <citation type="submission" date="2021-06" db="EMBL/GenBank/DDBJ databases">
        <title>Candida auris outbreak in lebanese hospital.</title>
        <authorList>
            <person name="Finianos M."/>
        </authorList>
    </citation>
    <scope>NUCLEOTIDE SEQUENCE</scope>
    <source>
        <strain evidence="10">CA7LBN</strain>
    </source>
</reference>
<dbReference type="PANTHER" id="PTHR11247">
    <property type="entry name" value="PALMITOYL-PROTEIN THIOESTERASE/DOLICHYLDIPHOSPHATASE 1"/>
    <property type="match status" value="1"/>
</dbReference>
<dbReference type="AlphaFoldDB" id="A0A8F2VY76"/>
<feature type="compositionally biased region" description="Polar residues" evidence="9">
    <location>
        <begin position="364"/>
        <end position="377"/>
    </location>
</feature>
<dbReference type="SUPFAM" id="SSF53474">
    <property type="entry name" value="alpha/beta-Hydrolases"/>
    <property type="match status" value="1"/>
</dbReference>
<evidence type="ECO:0000313" key="10">
    <source>
        <dbReference type="EMBL" id="QWW22099.1"/>
    </source>
</evidence>
<accession>A0A8F2VY76</accession>
<dbReference type="Gene3D" id="3.40.50.1820">
    <property type="entry name" value="alpha/beta hydrolase"/>
    <property type="match status" value="1"/>
</dbReference>
<dbReference type="PANTHER" id="PTHR11247:SF8">
    <property type="entry name" value="PALMITOYL-PROTEIN THIOESTERASE 1"/>
    <property type="match status" value="1"/>
</dbReference>
<keyword evidence="7" id="KW-0325">Glycoprotein</keyword>